<evidence type="ECO:0000256" key="4">
    <source>
        <dbReference type="ARBA" id="ARBA00022989"/>
    </source>
</evidence>
<protein>
    <submittedName>
        <fullName evidence="7">Uncharacterized protein</fullName>
    </submittedName>
</protein>
<proteinExistence type="predicted"/>
<comment type="subcellular location">
    <subcellularLocation>
        <location evidence="1">Cell membrane</location>
        <topology evidence="1">Multi-pass membrane protein</topology>
    </subcellularLocation>
</comment>
<accession>A0A1J5T0H0</accession>
<evidence type="ECO:0000256" key="6">
    <source>
        <dbReference type="SAM" id="Phobius"/>
    </source>
</evidence>
<keyword evidence="3 6" id="KW-0812">Transmembrane</keyword>
<evidence type="ECO:0000256" key="2">
    <source>
        <dbReference type="ARBA" id="ARBA00022475"/>
    </source>
</evidence>
<evidence type="ECO:0000256" key="3">
    <source>
        <dbReference type="ARBA" id="ARBA00022692"/>
    </source>
</evidence>
<feature type="transmembrane region" description="Helical" evidence="6">
    <location>
        <begin position="85"/>
        <end position="107"/>
    </location>
</feature>
<dbReference type="GO" id="GO:0005886">
    <property type="term" value="C:plasma membrane"/>
    <property type="evidence" value="ECO:0007669"/>
    <property type="project" value="UniProtKB-SubCell"/>
</dbReference>
<gene>
    <name evidence="7" type="ORF">GALL_48260</name>
</gene>
<keyword evidence="2" id="KW-1003">Cell membrane</keyword>
<dbReference type="Pfam" id="PF03631">
    <property type="entry name" value="Virul_fac_BrkB"/>
    <property type="match status" value="1"/>
</dbReference>
<feature type="transmembrane region" description="Helical" evidence="6">
    <location>
        <begin position="238"/>
        <end position="260"/>
    </location>
</feature>
<dbReference type="NCBIfam" id="TIGR00765">
    <property type="entry name" value="yihY_not_rbn"/>
    <property type="match status" value="1"/>
</dbReference>
<feature type="transmembrane region" description="Helical" evidence="6">
    <location>
        <begin position="128"/>
        <end position="148"/>
    </location>
</feature>
<dbReference type="AlphaFoldDB" id="A0A1J5T0H0"/>
<keyword evidence="5 6" id="KW-0472">Membrane</keyword>
<comment type="caution">
    <text evidence="7">The sequence shown here is derived from an EMBL/GenBank/DDBJ whole genome shotgun (WGS) entry which is preliminary data.</text>
</comment>
<evidence type="ECO:0000313" key="7">
    <source>
        <dbReference type="EMBL" id="OIR14353.1"/>
    </source>
</evidence>
<dbReference type="InterPro" id="IPR017039">
    <property type="entry name" value="Virul_fac_BrkB"/>
</dbReference>
<evidence type="ECO:0000256" key="1">
    <source>
        <dbReference type="ARBA" id="ARBA00004651"/>
    </source>
</evidence>
<name>A0A1J5T0H0_9ZZZZ</name>
<sequence>MYDVVKFFFQQINKIGLNERAAAISFNLIQALPAALLFLFSIIPYLPDSLNVKGQILGLLKDLTPNSTTYTFIQNLIAELFKKHIGIFSFGFILLMFYASNAMIGVIRAFDKSILEKKNFFLHQRWRAIRLTAILILLILASALVLIGQQELASILREIFHYTRKTSLPWWNAVRWTIIFAVLFFGIAFIYKFAPSVKKRWDIFSPGSILATVLTLLSTLVFSYWVNHFASYNRIYGSIGTVLIIMLLMYFNSLILLIGFELNVSITYLQAEVEKRKSEEKETI</sequence>
<dbReference type="PANTHER" id="PTHR30213:SF0">
    <property type="entry name" value="UPF0761 MEMBRANE PROTEIN YIHY"/>
    <property type="match status" value="1"/>
</dbReference>
<dbReference type="PIRSF" id="PIRSF035875">
    <property type="entry name" value="RNase_BN"/>
    <property type="match status" value="1"/>
</dbReference>
<organism evidence="7">
    <name type="scientific">mine drainage metagenome</name>
    <dbReference type="NCBI Taxonomy" id="410659"/>
    <lineage>
        <taxon>unclassified sequences</taxon>
        <taxon>metagenomes</taxon>
        <taxon>ecological metagenomes</taxon>
    </lineage>
</organism>
<feature type="transmembrane region" description="Helical" evidence="6">
    <location>
        <begin position="203"/>
        <end position="226"/>
    </location>
</feature>
<evidence type="ECO:0000256" key="5">
    <source>
        <dbReference type="ARBA" id="ARBA00023136"/>
    </source>
</evidence>
<reference evidence="7" key="1">
    <citation type="submission" date="2016-10" db="EMBL/GenBank/DDBJ databases">
        <title>Sequence of Gallionella enrichment culture.</title>
        <authorList>
            <person name="Poehlein A."/>
            <person name="Muehling M."/>
            <person name="Daniel R."/>
        </authorList>
    </citation>
    <scope>NUCLEOTIDE SEQUENCE</scope>
</reference>
<keyword evidence="4 6" id="KW-1133">Transmembrane helix</keyword>
<dbReference type="PANTHER" id="PTHR30213">
    <property type="entry name" value="INNER MEMBRANE PROTEIN YHJD"/>
    <property type="match status" value="1"/>
</dbReference>
<feature type="transmembrane region" description="Helical" evidence="6">
    <location>
        <begin position="21"/>
        <end position="43"/>
    </location>
</feature>
<feature type="transmembrane region" description="Helical" evidence="6">
    <location>
        <begin position="168"/>
        <end position="191"/>
    </location>
</feature>
<dbReference type="EMBL" id="MLJW01000012">
    <property type="protein sequence ID" value="OIR14353.1"/>
    <property type="molecule type" value="Genomic_DNA"/>
</dbReference>